<evidence type="ECO:0000313" key="3">
    <source>
        <dbReference type="Proteomes" id="UP000036850"/>
    </source>
</evidence>
<dbReference type="AlphaFoldDB" id="A0A0L0EVJ5"/>
<reference evidence="3" key="1">
    <citation type="submission" date="2015-07" db="EMBL/GenBank/DDBJ databases">
        <title>Draft genome sequence of a Pseudoalteromonas rubra strain, OCN096, isolated from Kaneohe Bay, Oahu, Hawaii.</title>
        <authorList>
            <person name="Beurmann S."/>
            <person name="Ushijima B."/>
            <person name="Belcaid M."/>
            <person name="Callahan S.M."/>
            <person name="Aeby G.S."/>
        </authorList>
    </citation>
    <scope>NUCLEOTIDE SEQUENCE [LARGE SCALE GENOMIC DNA]</scope>
    <source>
        <strain evidence="3">OCN096</strain>
    </source>
</reference>
<gene>
    <name evidence="2" type="ORF">AC626_05005</name>
</gene>
<comment type="caution">
    <text evidence="2">The sequence shown here is derived from an EMBL/GenBank/DDBJ whole genome shotgun (WGS) entry which is preliminary data.</text>
</comment>
<dbReference type="Proteomes" id="UP000036850">
    <property type="component" value="Unassembled WGS sequence"/>
</dbReference>
<dbReference type="PATRIC" id="fig|43658.6.peg.5469"/>
<feature type="signal peptide" evidence="1">
    <location>
        <begin position="1"/>
        <end position="31"/>
    </location>
</feature>
<evidence type="ECO:0000256" key="1">
    <source>
        <dbReference type="SAM" id="SignalP"/>
    </source>
</evidence>
<evidence type="ECO:0000313" key="2">
    <source>
        <dbReference type="EMBL" id="KNC68410.1"/>
    </source>
</evidence>
<dbReference type="OrthoDB" id="6402105at2"/>
<protein>
    <submittedName>
        <fullName evidence="2">Uncharacterized protein</fullName>
    </submittedName>
</protein>
<accession>A0A0L0EVJ5</accession>
<organism evidence="2 3">
    <name type="scientific">Pseudoalteromonas rubra</name>
    <dbReference type="NCBI Taxonomy" id="43658"/>
    <lineage>
        <taxon>Bacteria</taxon>
        <taxon>Pseudomonadati</taxon>
        <taxon>Pseudomonadota</taxon>
        <taxon>Gammaproteobacteria</taxon>
        <taxon>Alteromonadales</taxon>
        <taxon>Pseudoalteromonadaceae</taxon>
        <taxon>Pseudoalteromonas</taxon>
    </lineage>
</organism>
<feature type="chain" id="PRO_5005537763" evidence="1">
    <location>
        <begin position="32"/>
        <end position="124"/>
    </location>
</feature>
<dbReference type="EMBL" id="LFZX01000024">
    <property type="protein sequence ID" value="KNC68410.1"/>
    <property type="molecule type" value="Genomic_DNA"/>
</dbReference>
<proteinExistence type="predicted"/>
<keyword evidence="1" id="KW-0732">Signal</keyword>
<name>A0A0L0EVJ5_9GAMM</name>
<sequence>MYPKFIQRNNYESFKKISVSLIFLVSLPAFADSFCTGKVTKLGVGRHGVVYVSGPGGLPVVYLCNLQGKSNGIETESCKAMYSSLLAAKAQNKTVSITFNPSIGSCSELGSWRYAQNVNWVISE</sequence>